<dbReference type="Proteomes" id="UP000053235">
    <property type="component" value="Unassembled WGS sequence"/>
</dbReference>
<dbReference type="PANTHER" id="PTHR33376:SF4">
    <property type="entry name" value="SIALIC ACID-BINDING PERIPLASMIC PROTEIN SIAP"/>
    <property type="match status" value="1"/>
</dbReference>
<dbReference type="GO" id="GO:0055085">
    <property type="term" value="P:transmembrane transport"/>
    <property type="evidence" value="ECO:0007669"/>
    <property type="project" value="InterPro"/>
</dbReference>
<dbReference type="AlphaFoldDB" id="A0A0M7A8Z2"/>
<dbReference type="InterPro" id="IPR038404">
    <property type="entry name" value="TRAP_DctP_sf"/>
</dbReference>
<keyword evidence="1 2" id="KW-0732">Signal</keyword>
<keyword evidence="3" id="KW-0675">Receptor</keyword>
<sequence>MLKSRSLAKAGMTFAAAAAFGVAGLTAAAAETKWDMPTPYGDSNFHTQNIAAFADEVADKTGGSLTIQLHSAGSLFKHPEIKNAVRKGLAPIGEVLVSRLSNEDAVFGVDSVPFLAPSYDQAWKLYQASKPALEEKLAEQGLQLLYTVPWPPQGIYAKNEVTKGSDLSGLKFRAYNAATERLAILSDAIPTQIEVPDIPTAFSTGRVEAMITSPSTGANSKAWDFLTHYHDTQAWLPKNMVIVNKSAFDALNDAEKSAVLEAAATAETRGWEASKVETKSKTAVLAENGITVVQPSSELIADLAAIGETMATEWQEQAGEDGTAILEAYKAN</sequence>
<feature type="chain" id="PRO_5005809526" evidence="2">
    <location>
        <begin position="30"/>
        <end position="332"/>
    </location>
</feature>
<dbReference type="OrthoDB" id="9783941at2"/>
<gene>
    <name evidence="3" type="ORF">LAX5112_02580</name>
</gene>
<keyword evidence="4" id="KW-1185">Reference proteome</keyword>
<accession>A0A0M7A8Z2</accession>
<organism evidence="3 4">
    <name type="scientific">Roseibium alexandrii</name>
    <dbReference type="NCBI Taxonomy" id="388408"/>
    <lineage>
        <taxon>Bacteria</taxon>
        <taxon>Pseudomonadati</taxon>
        <taxon>Pseudomonadota</taxon>
        <taxon>Alphaproteobacteria</taxon>
        <taxon>Hyphomicrobiales</taxon>
        <taxon>Stappiaceae</taxon>
        <taxon>Roseibium</taxon>
    </lineage>
</organism>
<dbReference type="InterPro" id="IPR018389">
    <property type="entry name" value="DctP_fam"/>
</dbReference>
<dbReference type="STRING" id="388408.LAX5112_02580"/>
<evidence type="ECO:0000313" key="3">
    <source>
        <dbReference type="EMBL" id="CTQ70700.1"/>
    </source>
</evidence>
<reference evidence="4" key="1">
    <citation type="submission" date="2015-07" db="EMBL/GenBank/DDBJ databases">
        <authorList>
            <person name="Rodrigo-Torres Lidia"/>
            <person name="Arahal R.David."/>
        </authorList>
    </citation>
    <scope>NUCLEOTIDE SEQUENCE [LARGE SCALE GENOMIC DNA]</scope>
    <source>
        <strain evidence="4">CECT 5112</strain>
    </source>
</reference>
<dbReference type="EMBL" id="CXWD01000009">
    <property type="protein sequence ID" value="CTQ70700.1"/>
    <property type="molecule type" value="Genomic_DNA"/>
</dbReference>
<dbReference type="PANTHER" id="PTHR33376">
    <property type="match status" value="1"/>
</dbReference>
<evidence type="ECO:0000256" key="2">
    <source>
        <dbReference type="SAM" id="SignalP"/>
    </source>
</evidence>
<dbReference type="Pfam" id="PF03480">
    <property type="entry name" value="DctP"/>
    <property type="match status" value="1"/>
</dbReference>
<dbReference type="Gene3D" id="3.40.190.170">
    <property type="entry name" value="Bacterial extracellular solute-binding protein, family 7"/>
    <property type="match status" value="1"/>
</dbReference>
<dbReference type="RefSeq" id="WP_055672168.1">
    <property type="nucleotide sequence ID" value="NZ_CXWD01000009.1"/>
</dbReference>
<feature type="signal peptide" evidence="2">
    <location>
        <begin position="1"/>
        <end position="29"/>
    </location>
</feature>
<dbReference type="NCBIfam" id="NF037995">
    <property type="entry name" value="TRAP_S1"/>
    <property type="match status" value="1"/>
</dbReference>
<evidence type="ECO:0000313" key="4">
    <source>
        <dbReference type="Proteomes" id="UP000053235"/>
    </source>
</evidence>
<dbReference type="CDD" id="cd13602">
    <property type="entry name" value="PBP2_TRAP_BpDctp6_7"/>
    <property type="match status" value="1"/>
</dbReference>
<proteinExistence type="predicted"/>
<evidence type="ECO:0000256" key="1">
    <source>
        <dbReference type="ARBA" id="ARBA00022729"/>
    </source>
</evidence>
<name>A0A0M7A8Z2_9HYPH</name>
<protein>
    <submittedName>
        <fullName evidence="3">TRAP transporter solute receptor, DctP family</fullName>
    </submittedName>
</protein>